<dbReference type="AlphaFoldDB" id="A0A409Y9J6"/>
<evidence type="ECO:0000313" key="2">
    <source>
        <dbReference type="Proteomes" id="UP000284842"/>
    </source>
</evidence>
<evidence type="ECO:0000313" key="1">
    <source>
        <dbReference type="EMBL" id="PPQ99594.1"/>
    </source>
</evidence>
<dbReference type="InParanoid" id="A0A409Y9J6"/>
<reference evidence="1 2" key="1">
    <citation type="journal article" date="2018" name="Evol. Lett.">
        <title>Horizontal gene cluster transfer increased hallucinogenic mushroom diversity.</title>
        <authorList>
            <person name="Reynolds H.T."/>
            <person name="Vijayakumar V."/>
            <person name="Gluck-Thaler E."/>
            <person name="Korotkin H.B."/>
            <person name="Matheny P.B."/>
            <person name="Slot J.C."/>
        </authorList>
    </citation>
    <scope>NUCLEOTIDE SEQUENCE [LARGE SCALE GENOMIC DNA]</scope>
    <source>
        <strain evidence="1 2">2629</strain>
    </source>
</reference>
<sequence length="177" mass="19668">MKDPPATIDVFPKPYPAIPPLQDTALSVVDQGLAGPIDPSHVYTGAEKNDPYDKLLKKVAGFIGNLYSNESLPKELTNGGKEAIERTVVARKEAQVMSFFSKPPGSAYTPKYTKETLYGIEYSQLDLDATRTANPGVDMETMQAQWNAHRDVGHEENIRVLRGVLKRIEESQKWMCS</sequence>
<dbReference type="Proteomes" id="UP000284842">
    <property type="component" value="Unassembled WGS sequence"/>
</dbReference>
<name>A0A409Y9J6_9AGAR</name>
<protein>
    <submittedName>
        <fullName evidence="1">Uncharacterized protein</fullName>
    </submittedName>
</protein>
<gene>
    <name evidence="1" type="ORF">CVT24_005173</name>
</gene>
<comment type="caution">
    <text evidence="1">The sequence shown here is derived from an EMBL/GenBank/DDBJ whole genome shotgun (WGS) entry which is preliminary data.</text>
</comment>
<proteinExistence type="predicted"/>
<dbReference type="EMBL" id="NHTK01001353">
    <property type="protein sequence ID" value="PPQ99594.1"/>
    <property type="molecule type" value="Genomic_DNA"/>
</dbReference>
<organism evidence="1 2">
    <name type="scientific">Panaeolus cyanescens</name>
    <dbReference type="NCBI Taxonomy" id="181874"/>
    <lineage>
        <taxon>Eukaryota</taxon>
        <taxon>Fungi</taxon>
        <taxon>Dikarya</taxon>
        <taxon>Basidiomycota</taxon>
        <taxon>Agaricomycotina</taxon>
        <taxon>Agaricomycetes</taxon>
        <taxon>Agaricomycetidae</taxon>
        <taxon>Agaricales</taxon>
        <taxon>Agaricineae</taxon>
        <taxon>Galeropsidaceae</taxon>
        <taxon>Panaeolus</taxon>
    </lineage>
</organism>
<accession>A0A409Y9J6</accession>
<dbReference type="OrthoDB" id="4917004at2759"/>
<keyword evidence="2" id="KW-1185">Reference proteome</keyword>